<protein>
    <submittedName>
        <fullName evidence="2">DNA-binding XRE family transcriptional regulator</fullName>
    </submittedName>
</protein>
<dbReference type="SMART" id="SM00530">
    <property type="entry name" value="HTH_XRE"/>
    <property type="match status" value="1"/>
</dbReference>
<evidence type="ECO:0000313" key="2">
    <source>
        <dbReference type="EMBL" id="PWV92008.1"/>
    </source>
</evidence>
<reference evidence="2 3" key="1">
    <citation type="submission" date="2018-05" db="EMBL/GenBank/DDBJ databases">
        <title>Genomic Encyclopedia of Type Strains, Phase III (KMG-III): the genomes of soil and plant-associated and newly described type strains.</title>
        <authorList>
            <person name="Whitman W."/>
        </authorList>
    </citation>
    <scope>NUCLEOTIDE SEQUENCE [LARGE SCALE GENOMIC DNA]</scope>
    <source>
        <strain evidence="2 3">CECT 5696</strain>
    </source>
</reference>
<gene>
    <name evidence="2" type="ORF">DFQ01_13858</name>
</gene>
<comment type="caution">
    <text evidence="2">The sequence shown here is derived from an EMBL/GenBank/DDBJ whole genome shotgun (WGS) entry which is preliminary data.</text>
</comment>
<dbReference type="OrthoDB" id="1629646at2"/>
<organism evidence="2 3">
    <name type="scientific">Paenibacillus cellulosilyticus</name>
    <dbReference type="NCBI Taxonomy" id="375489"/>
    <lineage>
        <taxon>Bacteria</taxon>
        <taxon>Bacillati</taxon>
        <taxon>Bacillota</taxon>
        <taxon>Bacilli</taxon>
        <taxon>Bacillales</taxon>
        <taxon>Paenibacillaceae</taxon>
        <taxon>Paenibacillus</taxon>
    </lineage>
</organism>
<dbReference type="Gene3D" id="1.10.260.40">
    <property type="entry name" value="lambda repressor-like DNA-binding domains"/>
    <property type="match status" value="1"/>
</dbReference>
<accession>A0A2V2YJR8</accession>
<dbReference type="SUPFAM" id="SSF47413">
    <property type="entry name" value="lambda repressor-like DNA-binding domains"/>
    <property type="match status" value="1"/>
</dbReference>
<keyword evidence="3" id="KW-1185">Reference proteome</keyword>
<dbReference type="PROSITE" id="PS50943">
    <property type="entry name" value="HTH_CROC1"/>
    <property type="match status" value="1"/>
</dbReference>
<dbReference type="InterPro" id="IPR001387">
    <property type="entry name" value="Cro/C1-type_HTH"/>
</dbReference>
<feature type="domain" description="HTH cro/C1-type" evidence="1">
    <location>
        <begin position="10"/>
        <end position="64"/>
    </location>
</feature>
<dbReference type="RefSeq" id="WP_110047248.1">
    <property type="nucleotide sequence ID" value="NZ_QGTQ01000038.1"/>
</dbReference>
<keyword evidence="2" id="KW-0238">DNA-binding</keyword>
<evidence type="ECO:0000313" key="3">
    <source>
        <dbReference type="Proteomes" id="UP000246635"/>
    </source>
</evidence>
<dbReference type="AlphaFoldDB" id="A0A2V2YJR8"/>
<dbReference type="GO" id="GO:0003677">
    <property type="term" value="F:DNA binding"/>
    <property type="evidence" value="ECO:0007669"/>
    <property type="project" value="UniProtKB-KW"/>
</dbReference>
<evidence type="ECO:0000259" key="1">
    <source>
        <dbReference type="PROSITE" id="PS50943"/>
    </source>
</evidence>
<sequence>MAYVAGRCLLRERRLERNLSQQEVADLSGLSRSHISALETDRYTMTYADAMTLAKVLKCEPTRLYELVWR</sequence>
<dbReference type="InterPro" id="IPR010982">
    <property type="entry name" value="Lambda_DNA-bd_dom_sf"/>
</dbReference>
<proteinExistence type="predicted"/>
<dbReference type="CDD" id="cd00093">
    <property type="entry name" value="HTH_XRE"/>
    <property type="match status" value="1"/>
</dbReference>
<dbReference type="Proteomes" id="UP000246635">
    <property type="component" value="Unassembled WGS sequence"/>
</dbReference>
<name>A0A2V2YJR8_9BACL</name>
<dbReference type="Pfam" id="PF01381">
    <property type="entry name" value="HTH_3"/>
    <property type="match status" value="1"/>
</dbReference>
<dbReference type="EMBL" id="QGTQ01000038">
    <property type="protein sequence ID" value="PWV92008.1"/>
    <property type="molecule type" value="Genomic_DNA"/>
</dbReference>